<keyword evidence="1" id="KW-0697">Rotamase</keyword>
<evidence type="ECO:0000313" key="4">
    <source>
        <dbReference type="Proteomes" id="UP000231267"/>
    </source>
</evidence>
<reference evidence="3 4" key="1">
    <citation type="submission" date="2017-09" db="EMBL/GenBank/DDBJ databases">
        <title>Depth-based differentiation of microbial function through sediment-hosted aquifers and enrichment of novel symbionts in the deep terrestrial subsurface.</title>
        <authorList>
            <person name="Probst A.J."/>
            <person name="Ladd B."/>
            <person name="Jarett J.K."/>
            <person name="Geller-Mcgrath D.E."/>
            <person name="Sieber C.M."/>
            <person name="Emerson J.B."/>
            <person name="Anantharaman K."/>
            <person name="Thomas B.C."/>
            <person name="Malmstrom R."/>
            <person name="Stieglmeier M."/>
            <person name="Klingl A."/>
            <person name="Woyke T."/>
            <person name="Ryan C.M."/>
            <person name="Banfield J.F."/>
        </authorList>
    </citation>
    <scope>NUCLEOTIDE SEQUENCE [LARGE SCALE GENOMIC DNA]</scope>
    <source>
        <strain evidence="3">CG12_big_fil_rev_8_21_14_0_65_43_15</strain>
    </source>
</reference>
<comment type="caution">
    <text evidence="3">The sequence shown here is derived from an EMBL/GenBank/DDBJ whole genome shotgun (WGS) entry which is preliminary data.</text>
</comment>
<evidence type="ECO:0000313" key="3">
    <source>
        <dbReference type="EMBL" id="PIW66165.1"/>
    </source>
</evidence>
<dbReference type="PANTHER" id="PTHR47245">
    <property type="entry name" value="PEPTIDYLPROLYL ISOMERASE"/>
    <property type="match status" value="1"/>
</dbReference>
<proteinExistence type="predicted"/>
<name>A0A2J0LE93_9BACT</name>
<keyword evidence="1 3" id="KW-0413">Isomerase</keyword>
<gene>
    <name evidence="3" type="ORF">COW11_04685</name>
</gene>
<dbReference type="AlphaFoldDB" id="A0A2J0LE93"/>
<dbReference type="Gene3D" id="1.10.8.1040">
    <property type="match status" value="1"/>
</dbReference>
<dbReference type="InterPro" id="IPR027304">
    <property type="entry name" value="Trigger_fact/SurA_dom_sf"/>
</dbReference>
<dbReference type="Pfam" id="PF13145">
    <property type="entry name" value="Rotamase_2"/>
    <property type="match status" value="1"/>
</dbReference>
<dbReference type="PROSITE" id="PS51257">
    <property type="entry name" value="PROKAR_LIPOPROTEIN"/>
    <property type="match status" value="1"/>
</dbReference>
<dbReference type="PROSITE" id="PS01096">
    <property type="entry name" value="PPIC_PPIASE_1"/>
    <property type="match status" value="1"/>
</dbReference>
<evidence type="ECO:0000256" key="1">
    <source>
        <dbReference type="PROSITE-ProRule" id="PRU00278"/>
    </source>
</evidence>
<dbReference type="InterPro" id="IPR046357">
    <property type="entry name" value="PPIase_dom_sf"/>
</dbReference>
<evidence type="ECO:0000259" key="2">
    <source>
        <dbReference type="PROSITE" id="PS50198"/>
    </source>
</evidence>
<dbReference type="EMBL" id="PFGP01000107">
    <property type="protein sequence ID" value="PIW66165.1"/>
    <property type="molecule type" value="Genomic_DNA"/>
</dbReference>
<dbReference type="Proteomes" id="UP000231267">
    <property type="component" value="Unassembled WGS sequence"/>
</dbReference>
<dbReference type="GO" id="GO:0003755">
    <property type="term" value="F:peptidyl-prolyl cis-trans isomerase activity"/>
    <property type="evidence" value="ECO:0007669"/>
    <property type="project" value="UniProtKB-KW"/>
</dbReference>
<dbReference type="PROSITE" id="PS50198">
    <property type="entry name" value="PPIC_PPIASE_2"/>
    <property type="match status" value="1"/>
</dbReference>
<dbReference type="InterPro" id="IPR000297">
    <property type="entry name" value="PPIase_PpiC"/>
</dbReference>
<dbReference type="InterPro" id="IPR023058">
    <property type="entry name" value="PPIase_PpiC_CS"/>
</dbReference>
<dbReference type="SUPFAM" id="SSF54534">
    <property type="entry name" value="FKBP-like"/>
    <property type="match status" value="1"/>
</dbReference>
<feature type="domain" description="PpiC" evidence="2">
    <location>
        <begin position="135"/>
        <end position="224"/>
    </location>
</feature>
<dbReference type="Gene3D" id="3.10.50.40">
    <property type="match status" value="1"/>
</dbReference>
<dbReference type="SUPFAM" id="SSF109998">
    <property type="entry name" value="Triger factor/SurA peptide-binding domain-like"/>
    <property type="match status" value="1"/>
</dbReference>
<dbReference type="InterPro" id="IPR050245">
    <property type="entry name" value="PrsA_foldase"/>
</dbReference>
<protein>
    <submittedName>
        <fullName evidence="3">Peptidylprolyl isomerase</fullName>
    </submittedName>
</protein>
<organism evidence="3 4">
    <name type="scientific">Candidatus Taenaricola geysiri</name>
    <dbReference type="NCBI Taxonomy" id="1974752"/>
    <lineage>
        <taxon>Bacteria</taxon>
        <taxon>Pseudomonadati</taxon>
        <taxon>Candidatus Omnitrophota</taxon>
        <taxon>Candidatus Taenaricola</taxon>
    </lineage>
</organism>
<accession>A0A2J0LE93</accession>
<sequence>MNRNISIGVGILLCLIAIGCNLKPGDKVIARVNNEAITESEFQARINRLPAYYRALAVEQKERFLDEIINEKLFLKEAYRLHVDRNKEVKDLVDEARKKIITAKYIEDQIKKNTKISSKDIEQYYELHKKEFVTLERYRASHILVLTQDEAKKVLVRLNNGEDFSAVAKEVSIDPSKTNGGDLGYFTEGQMIPDFEAACFKLEPGQTSDIVKTQFGYHVIRLTEKIPAHERPLNEASEQIKSRLMDAKKIQNLQEIIKDLRSRAKITVYKESSNDKDSQ</sequence>
<dbReference type="PANTHER" id="PTHR47245:SF2">
    <property type="entry name" value="PEPTIDYL-PROLYL CIS-TRANS ISOMERASE HP_0175-RELATED"/>
    <property type="match status" value="1"/>
</dbReference>